<protein>
    <submittedName>
        <fullName evidence="10">Sugar transporter</fullName>
    </submittedName>
</protein>
<dbReference type="InterPro" id="IPR050360">
    <property type="entry name" value="MFS_Sugar_Transporters"/>
</dbReference>
<evidence type="ECO:0000256" key="7">
    <source>
        <dbReference type="SAM" id="MobiDB-lite"/>
    </source>
</evidence>
<dbReference type="PROSITE" id="PS50850">
    <property type="entry name" value="MFS"/>
    <property type="match status" value="1"/>
</dbReference>
<comment type="subcellular location">
    <subcellularLocation>
        <location evidence="1">Membrane</location>
        <topology evidence="1">Multi-pass membrane protein</topology>
    </subcellularLocation>
</comment>
<feature type="transmembrane region" description="Helical" evidence="8">
    <location>
        <begin position="490"/>
        <end position="512"/>
    </location>
</feature>
<dbReference type="OrthoDB" id="6612291at2759"/>
<comment type="similarity">
    <text evidence="2">Belongs to the major facilitator superfamily. Sugar transporter (TC 2.A.1.1) family.</text>
</comment>
<dbReference type="Pfam" id="PF00083">
    <property type="entry name" value="Sugar_tr"/>
    <property type="match status" value="1"/>
</dbReference>
<organism evidence="10 11">
    <name type="scientific">Fusarium pseudocircinatum</name>
    <dbReference type="NCBI Taxonomy" id="56676"/>
    <lineage>
        <taxon>Eukaryota</taxon>
        <taxon>Fungi</taxon>
        <taxon>Dikarya</taxon>
        <taxon>Ascomycota</taxon>
        <taxon>Pezizomycotina</taxon>
        <taxon>Sordariomycetes</taxon>
        <taxon>Hypocreomycetidae</taxon>
        <taxon>Hypocreales</taxon>
        <taxon>Nectriaceae</taxon>
        <taxon>Fusarium</taxon>
        <taxon>Fusarium fujikuroi species complex</taxon>
    </lineage>
</organism>
<feature type="transmembrane region" description="Helical" evidence="8">
    <location>
        <begin position="273"/>
        <end position="291"/>
    </location>
</feature>
<feature type="domain" description="Major facilitator superfamily (MFS) profile" evidence="9">
    <location>
        <begin position="132"/>
        <end position="577"/>
    </location>
</feature>
<evidence type="ECO:0000259" key="9">
    <source>
        <dbReference type="PROSITE" id="PS50850"/>
    </source>
</evidence>
<dbReference type="GO" id="GO:0016020">
    <property type="term" value="C:membrane"/>
    <property type="evidence" value="ECO:0007669"/>
    <property type="project" value="UniProtKB-SubCell"/>
</dbReference>
<keyword evidence="5 8" id="KW-1133">Transmembrane helix</keyword>
<evidence type="ECO:0000256" key="5">
    <source>
        <dbReference type="ARBA" id="ARBA00022989"/>
    </source>
</evidence>
<evidence type="ECO:0000313" key="11">
    <source>
        <dbReference type="Proteomes" id="UP000546213"/>
    </source>
</evidence>
<dbReference type="PANTHER" id="PTHR48022">
    <property type="entry name" value="PLASTIDIC GLUCOSE TRANSPORTER 4"/>
    <property type="match status" value="1"/>
</dbReference>
<keyword evidence="4 8" id="KW-0812">Transmembrane</keyword>
<evidence type="ECO:0000256" key="4">
    <source>
        <dbReference type="ARBA" id="ARBA00022692"/>
    </source>
</evidence>
<feature type="transmembrane region" description="Helical" evidence="8">
    <location>
        <begin position="428"/>
        <end position="452"/>
    </location>
</feature>
<feature type="compositionally biased region" description="Basic and acidic residues" evidence="7">
    <location>
        <begin position="653"/>
        <end position="663"/>
    </location>
</feature>
<feature type="transmembrane region" description="Helical" evidence="8">
    <location>
        <begin position="524"/>
        <end position="543"/>
    </location>
</feature>
<sequence length="663" mass="73283">MQGSLPCWPWVHTTADLGIHTLLYAQCNNGWVAKIRLSYQLLASTGGGYLEAVDPVSSTTLHDSVFCSTACKTLELAFLYKPEYPPASTVLNTNLRCCPSDLEFEETLFGFELFIMFKKYFGLRGQALNYAISTIAGTDFLLFGYDQGVMGGILTMAPFMEQFPDMHSDDPTVSAAVRKDRSNYQGIAVSSYNLGCFFGAIATIFLGNKLGRRKMIMLGTTIMVVGAALQASAFTLEHFIIGRIITGLGNGGNTSTVPMWQSETCSAHKRGKLVMIEGALITLGITISYWVDYGMYFAQDTSACWRFPMAFQIVFCLIIMAFVMNLPESPRWLVLKGRDEDAKEVIAAIANQDVQSKYVDNEFKAIKETAAEMSKGSFSDLFSRNHNKNLHRTLIAYINQMFQQISGINLITYYAATIYAGLGMTGHMPLLMAALNGTEYFLASLPAIWLVERVGRRKLMLFGAAGQCASMAILAGVGSSDAKACQIVGIVFLFVFNSFFAVGWLGMTWLYPAEITPLRIRAPANALSTSSNWIFNWLVVMITPPAFENIGSNTYVIFAVINAIMVPSVYFFFPETAYRSLEEMDTIFQKVGHGFQGALDVVKQAKIEPRRYDNNGNLLIAIEEVEEKGHVEHRSGSSSGQSGEGNNAAMFTSHDEENQRREN</sequence>
<name>A0A8H5UV38_9HYPO</name>
<dbReference type="Gene3D" id="1.20.1250.20">
    <property type="entry name" value="MFS general substrate transporter like domains"/>
    <property type="match status" value="1"/>
</dbReference>
<dbReference type="InterPro" id="IPR005829">
    <property type="entry name" value="Sugar_transporter_CS"/>
</dbReference>
<keyword evidence="11" id="KW-1185">Reference proteome</keyword>
<evidence type="ECO:0000256" key="2">
    <source>
        <dbReference type="ARBA" id="ARBA00010992"/>
    </source>
</evidence>
<dbReference type="EMBL" id="JAAOAS010000061">
    <property type="protein sequence ID" value="KAF5598475.1"/>
    <property type="molecule type" value="Genomic_DNA"/>
</dbReference>
<evidence type="ECO:0000256" key="3">
    <source>
        <dbReference type="ARBA" id="ARBA00022448"/>
    </source>
</evidence>
<dbReference type="PRINTS" id="PR00171">
    <property type="entry name" value="SUGRTRNSPORT"/>
</dbReference>
<dbReference type="InterPro" id="IPR003663">
    <property type="entry name" value="Sugar/inositol_transpt"/>
</dbReference>
<feature type="transmembrane region" description="Helical" evidence="8">
    <location>
        <begin position="187"/>
        <end position="207"/>
    </location>
</feature>
<dbReference type="PROSITE" id="PS00216">
    <property type="entry name" value="SUGAR_TRANSPORT_1"/>
    <property type="match status" value="1"/>
</dbReference>
<dbReference type="InterPro" id="IPR020846">
    <property type="entry name" value="MFS_dom"/>
</dbReference>
<dbReference type="PANTHER" id="PTHR48022:SF68">
    <property type="entry name" value="MAJOR FACILITATOR SUPERFAMILY (MFS) PROFILE DOMAIN-CONTAINING PROTEIN-RELATED"/>
    <property type="match status" value="1"/>
</dbReference>
<feature type="transmembrane region" description="Helical" evidence="8">
    <location>
        <begin position="307"/>
        <end position="326"/>
    </location>
</feature>
<feature type="compositionally biased region" description="Low complexity" evidence="7">
    <location>
        <begin position="636"/>
        <end position="645"/>
    </location>
</feature>
<gene>
    <name evidence="10" type="ORF">FPCIR_3038</name>
</gene>
<evidence type="ECO:0000256" key="6">
    <source>
        <dbReference type="ARBA" id="ARBA00023136"/>
    </source>
</evidence>
<feature type="transmembrane region" description="Helical" evidence="8">
    <location>
        <begin position="459"/>
        <end position="478"/>
    </location>
</feature>
<dbReference type="InterPro" id="IPR036259">
    <property type="entry name" value="MFS_trans_sf"/>
</dbReference>
<accession>A0A8H5UV38</accession>
<dbReference type="GO" id="GO:0005351">
    <property type="term" value="F:carbohydrate:proton symporter activity"/>
    <property type="evidence" value="ECO:0007669"/>
    <property type="project" value="TreeGrafter"/>
</dbReference>
<dbReference type="SUPFAM" id="SSF103473">
    <property type="entry name" value="MFS general substrate transporter"/>
    <property type="match status" value="1"/>
</dbReference>
<comment type="caution">
    <text evidence="10">The sequence shown here is derived from an EMBL/GenBank/DDBJ whole genome shotgun (WGS) entry which is preliminary data.</text>
</comment>
<dbReference type="Proteomes" id="UP000546213">
    <property type="component" value="Unassembled WGS sequence"/>
</dbReference>
<keyword evidence="6 8" id="KW-0472">Membrane</keyword>
<feature type="region of interest" description="Disordered" evidence="7">
    <location>
        <begin position="629"/>
        <end position="663"/>
    </location>
</feature>
<evidence type="ECO:0000256" key="8">
    <source>
        <dbReference type="SAM" id="Phobius"/>
    </source>
</evidence>
<keyword evidence="10" id="KW-0762">Sugar transport</keyword>
<evidence type="ECO:0000313" key="10">
    <source>
        <dbReference type="EMBL" id="KAF5598475.1"/>
    </source>
</evidence>
<dbReference type="InterPro" id="IPR005828">
    <property type="entry name" value="MFS_sugar_transport-like"/>
</dbReference>
<feature type="transmembrane region" description="Helical" evidence="8">
    <location>
        <begin position="555"/>
        <end position="573"/>
    </location>
</feature>
<feature type="transmembrane region" description="Helical" evidence="8">
    <location>
        <begin position="394"/>
        <end position="416"/>
    </location>
</feature>
<dbReference type="AlphaFoldDB" id="A0A8H5UV38"/>
<evidence type="ECO:0000256" key="1">
    <source>
        <dbReference type="ARBA" id="ARBA00004141"/>
    </source>
</evidence>
<dbReference type="NCBIfam" id="TIGR00879">
    <property type="entry name" value="SP"/>
    <property type="match status" value="1"/>
</dbReference>
<dbReference type="FunFam" id="1.20.1250.20:FF:000061">
    <property type="entry name" value="MFS sugar transporter"/>
    <property type="match status" value="1"/>
</dbReference>
<proteinExistence type="inferred from homology"/>
<keyword evidence="3" id="KW-0813">Transport</keyword>
<reference evidence="10 11" key="1">
    <citation type="submission" date="2020-05" db="EMBL/GenBank/DDBJ databases">
        <title>Identification and distribution of gene clusters putatively required for synthesis of sphingolipid metabolism inhibitors in phylogenetically diverse species of the filamentous fungus Fusarium.</title>
        <authorList>
            <person name="Kim H.-S."/>
            <person name="Busman M."/>
            <person name="Brown D.W."/>
            <person name="Divon H."/>
            <person name="Uhlig S."/>
            <person name="Proctor R.H."/>
        </authorList>
    </citation>
    <scope>NUCLEOTIDE SEQUENCE [LARGE SCALE GENOMIC DNA]</scope>
    <source>
        <strain evidence="10 11">NRRL 36939</strain>
    </source>
</reference>